<organism evidence="1 2">
    <name type="scientific">Aspergillus kawachii</name>
    <name type="common">White koji mold</name>
    <name type="synonym">Aspergillus awamori var. kawachi</name>
    <dbReference type="NCBI Taxonomy" id="1069201"/>
    <lineage>
        <taxon>Eukaryota</taxon>
        <taxon>Fungi</taxon>
        <taxon>Dikarya</taxon>
        <taxon>Ascomycota</taxon>
        <taxon>Pezizomycotina</taxon>
        <taxon>Eurotiomycetes</taxon>
        <taxon>Eurotiomycetidae</taxon>
        <taxon>Eurotiales</taxon>
        <taxon>Aspergillaceae</taxon>
        <taxon>Aspergillus</taxon>
        <taxon>Aspergillus subgen. Circumdati</taxon>
    </lineage>
</organism>
<reference evidence="1 2" key="1">
    <citation type="journal article" date="2016" name="DNA Res.">
        <title>Genome sequence of Aspergillus luchuensis NBRC 4314.</title>
        <authorList>
            <person name="Yamada O."/>
            <person name="Machida M."/>
            <person name="Hosoyama A."/>
            <person name="Goto M."/>
            <person name="Takahashi T."/>
            <person name="Futagami T."/>
            <person name="Yamagata Y."/>
            <person name="Takeuchi M."/>
            <person name="Kobayashi T."/>
            <person name="Koike H."/>
            <person name="Abe K."/>
            <person name="Asai K."/>
            <person name="Arita M."/>
            <person name="Fujita N."/>
            <person name="Fukuda K."/>
            <person name="Higa K."/>
            <person name="Horikawa H."/>
            <person name="Ishikawa T."/>
            <person name="Jinno K."/>
            <person name="Kato Y."/>
            <person name="Kirimura K."/>
            <person name="Mizutani O."/>
            <person name="Nakasone K."/>
            <person name="Sano M."/>
            <person name="Shiraishi Y."/>
            <person name="Tsukahara M."/>
            <person name="Gomi K."/>
        </authorList>
    </citation>
    <scope>NUCLEOTIDE SEQUENCE [LARGE SCALE GENOMIC DNA]</scope>
    <source>
        <strain evidence="1 2">RIB 2604</strain>
    </source>
</reference>
<name>A0A146F7Q2_ASPKA</name>
<sequence length="61" mass="6651">MGNVGQPGRVLQHPSRHFFVARQFDSRQPTDPNFESHNSKLDCRSVSCQAALDGGPGRGIS</sequence>
<comment type="caution">
    <text evidence="1">The sequence shown here is derived from an EMBL/GenBank/DDBJ whole genome shotgun (WGS) entry which is preliminary data.</text>
</comment>
<reference evidence="2" key="2">
    <citation type="submission" date="2016-02" db="EMBL/GenBank/DDBJ databases">
        <title>Genome sequencing of Aspergillus luchuensis NBRC 4314.</title>
        <authorList>
            <person name="Yamada O."/>
        </authorList>
    </citation>
    <scope>NUCLEOTIDE SEQUENCE [LARGE SCALE GENOMIC DNA]</scope>
    <source>
        <strain evidence="2">RIB 2604</strain>
    </source>
</reference>
<proteinExistence type="predicted"/>
<gene>
    <name evidence="1" type="ORF">RIB2604_01005220</name>
</gene>
<accession>A0A146F7Q2</accession>
<dbReference type="AlphaFoldDB" id="A0A146F7Q2"/>
<evidence type="ECO:0000313" key="1">
    <source>
        <dbReference type="EMBL" id="GAT21631.1"/>
    </source>
</evidence>
<dbReference type="EMBL" id="BCWF01000010">
    <property type="protein sequence ID" value="GAT21631.1"/>
    <property type="molecule type" value="Genomic_DNA"/>
</dbReference>
<protein>
    <submittedName>
        <fullName evidence="1">Similar to An01g04770</fullName>
    </submittedName>
</protein>
<evidence type="ECO:0000313" key="2">
    <source>
        <dbReference type="Proteomes" id="UP000075230"/>
    </source>
</evidence>
<dbReference type="Proteomes" id="UP000075230">
    <property type="component" value="Unassembled WGS sequence"/>
</dbReference>